<dbReference type="HOGENOM" id="CLU_090968_2_0_5"/>
<dbReference type="GO" id="GO:0009073">
    <property type="term" value="P:aromatic amino acid family biosynthetic process"/>
    <property type="evidence" value="ECO:0007669"/>
    <property type="project" value="UniProtKB-KW"/>
</dbReference>
<dbReference type="SUPFAM" id="SSF52304">
    <property type="entry name" value="Type II 3-dehydroquinate dehydratase"/>
    <property type="match status" value="1"/>
</dbReference>
<dbReference type="Pfam" id="PF01220">
    <property type="entry name" value="DHquinase_II"/>
    <property type="match status" value="1"/>
</dbReference>
<evidence type="ECO:0000256" key="6">
    <source>
        <dbReference type="ARBA" id="ARBA00012060"/>
    </source>
</evidence>
<organism evidence="13 14">
    <name type="scientific">Rhodomicrobium vannielii (strain ATCC 17100 / DSM 162 / LMG 4299 / NCIMB 10020 / ATH 3.1.1)</name>
    <dbReference type="NCBI Taxonomy" id="648757"/>
    <lineage>
        <taxon>Bacteria</taxon>
        <taxon>Pseudomonadati</taxon>
        <taxon>Pseudomonadota</taxon>
        <taxon>Alphaproteobacteria</taxon>
        <taxon>Hyphomicrobiales</taxon>
        <taxon>Hyphomicrobiaceae</taxon>
        <taxon>Rhodomicrobium</taxon>
    </lineage>
</organism>
<evidence type="ECO:0000256" key="3">
    <source>
        <dbReference type="ARBA" id="ARBA00004902"/>
    </source>
</evidence>
<dbReference type="AlphaFoldDB" id="E3I3F5"/>
<name>E3I3F5_RHOVT</name>
<evidence type="ECO:0000256" key="2">
    <source>
        <dbReference type="ARBA" id="ARBA00003924"/>
    </source>
</evidence>
<feature type="binding site" evidence="9 11">
    <location>
        <position position="111"/>
    </location>
    <ligand>
        <name>substrate</name>
    </ligand>
</feature>
<dbReference type="STRING" id="648757.Rvan_3422"/>
<dbReference type="InterPro" id="IPR018509">
    <property type="entry name" value="DHquinase_II_CS"/>
</dbReference>
<dbReference type="EMBL" id="CP002292">
    <property type="protein sequence ID" value="ADP72603.1"/>
    <property type="molecule type" value="Genomic_DNA"/>
</dbReference>
<dbReference type="KEGG" id="rva:Rvan_3422"/>
<comment type="pathway">
    <text evidence="3 9">Metabolic intermediate biosynthesis; chorismate biosynthesis; chorismate from D-erythrose 4-phosphate and phosphoenolpyruvate: step 3/7.</text>
</comment>
<dbReference type="OrthoDB" id="9790793at2"/>
<dbReference type="Proteomes" id="UP000001399">
    <property type="component" value="Chromosome"/>
</dbReference>
<sequence length="155" mass="16584">MKPIFILNGPNLNLLGEREPEIYGGNTLATIEDALRNRAATLGVSIDFRQTNHEGVLVDQIQEARHAASGLILNAGAYTHTSVAIHDALRALSLPIIEVHLSNIYKREAFRHRSYVSPAATGVICGLGAQGYGLALDAVAEILKASAPINRSPHA</sequence>
<keyword evidence="8 9" id="KW-0456">Lyase</keyword>
<accession>E3I3F5</accession>
<dbReference type="NCBIfam" id="TIGR01088">
    <property type="entry name" value="aroQ"/>
    <property type="match status" value="1"/>
</dbReference>
<keyword evidence="14" id="KW-1185">Reference proteome</keyword>
<dbReference type="NCBIfam" id="NF003806">
    <property type="entry name" value="PRK05395.1-3"/>
    <property type="match status" value="1"/>
</dbReference>
<evidence type="ECO:0000256" key="8">
    <source>
        <dbReference type="ARBA" id="ARBA00023239"/>
    </source>
</evidence>
<dbReference type="PIRSF" id="PIRSF001399">
    <property type="entry name" value="DHquinase_II"/>
    <property type="match status" value="1"/>
</dbReference>
<dbReference type="UniPathway" id="UPA00053">
    <property type="reaction ID" value="UER00086"/>
</dbReference>
<feature type="binding site" evidence="9 11">
    <location>
        <position position="80"/>
    </location>
    <ligand>
        <name>substrate</name>
    </ligand>
</feature>
<evidence type="ECO:0000313" key="14">
    <source>
        <dbReference type="Proteomes" id="UP000001399"/>
    </source>
</evidence>
<protein>
    <recommendedName>
        <fullName evidence="6 9">3-dehydroquinate dehydratase</fullName>
        <shortName evidence="9">3-dehydroquinase</shortName>
        <ecNumber evidence="6 9">4.2.1.10</ecNumber>
    </recommendedName>
    <alternativeName>
        <fullName evidence="9">Type II DHQase</fullName>
    </alternativeName>
</protein>
<evidence type="ECO:0000313" key="13">
    <source>
        <dbReference type="EMBL" id="ADP72603.1"/>
    </source>
</evidence>
<dbReference type="PANTHER" id="PTHR21272">
    <property type="entry name" value="CATABOLIC 3-DEHYDROQUINASE"/>
    <property type="match status" value="1"/>
</dbReference>
<keyword evidence="9" id="KW-0028">Amino-acid biosynthesis</keyword>
<evidence type="ECO:0000256" key="1">
    <source>
        <dbReference type="ARBA" id="ARBA00001864"/>
    </source>
</evidence>
<evidence type="ECO:0000256" key="10">
    <source>
        <dbReference type="PIRSR" id="PIRSR001399-1"/>
    </source>
</evidence>
<dbReference type="CDD" id="cd00466">
    <property type="entry name" value="DHQase_II"/>
    <property type="match status" value="1"/>
</dbReference>
<comment type="function">
    <text evidence="2 9">Catalyzes a trans-dehydration via an enolate intermediate.</text>
</comment>
<evidence type="ECO:0000256" key="11">
    <source>
        <dbReference type="PIRSR" id="PIRSR001399-2"/>
    </source>
</evidence>
<dbReference type="PANTHER" id="PTHR21272:SF3">
    <property type="entry name" value="CATABOLIC 3-DEHYDROQUINASE"/>
    <property type="match status" value="1"/>
</dbReference>
<feature type="binding site" evidence="9 11">
    <location>
        <position position="74"/>
    </location>
    <ligand>
        <name>substrate</name>
    </ligand>
</feature>
<evidence type="ECO:0000256" key="9">
    <source>
        <dbReference type="HAMAP-Rule" id="MF_00169"/>
    </source>
</evidence>
<feature type="binding site" evidence="9 11">
    <location>
        <begin position="101"/>
        <end position="102"/>
    </location>
    <ligand>
        <name>substrate</name>
    </ligand>
</feature>
<feature type="active site" description="Proton acceptor" evidence="9 10">
    <location>
        <position position="23"/>
    </location>
</feature>
<dbReference type="InterPro" id="IPR001874">
    <property type="entry name" value="DHquinase_II"/>
</dbReference>
<dbReference type="Gene3D" id="3.40.50.9100">
    <property type="entry name" value="Dehydroquinase, class II"/>
    <property type="match status" value="1"/>
</dbReference>
<gene>
    <name evidence="9" type="primary">aroQ</name>
    <name evidence="13" type="ordered locus">Rvan_3422</name>
</gene>
<dbReference type="InterPro" id="IPR036441">
    <property type="entry name" value="DHquinase_II_sf"/>
</dbReference>
<comment type="similarity">
    <text evidence="4 9">Belongs to the type-II 3-dehydroquinase family.</text>
</comment>
<evidence type="ECO:0000256" key="12">
    <source>
        <dbReference type="PIRSR" id="PIRSR001399-3"/>
    </source>
</evidence>
<dbReference type="RefSeq" id="WP_013420961.1">
    <property type="nucleotide sequence ID" value="NC_014664.1"/>
</dbReference>
<dbReference type="GO" id="GO:0019631">
    <property type="term" value="P:quinate catabolic process"/>
    <property type="evidence" value="ECO:0007669"/>
    <property type="project" value="TreeGrafter"/>
</dbReference>
<dbReference type="GO" id="GO:0003855">
    <property type="term" value="F:3-dehydroquinate dehydratase activity"/>
    <property type="evidence" value="ECO:0007669"/>
    <property type="project" value="UniProtKB-UniRule"/>
</dbReference>
<reference evidence="14" key="1">
    <citation type="journal article" date="2011" name="J. Bacteriol.">
        <title>Genome sequences of eight morphologically diverse alphaproteobacteria.</title>
        <authorList>
            <consortium name="US DOE Joint Genome Institute"/>
            <person name="Brown P.J."/>
            <person name="Kysela D.T."/>
            <person name="Buechlein A."/>
            <person name="Hemmerich C."/>
            <person name="Brun Y.V."/>
        </authorList>
    </citation>
    <scope>NUCLEOTIDE SEQUENCE [LARGE SCALE GENOMIC DNA]</scope>
    <source>
        <strain evidence="14">ATCC 17100 / ATH 3.1.1 / DSM 162 / LMG 4299</strain>
    </source>
</reference>
<evidence type="ECO:0000256" key="7">
    <source>
        <dbReference type="ARBA" id="ARBA00023141"/>
    </source>
</evidence>
<evidence type="ECO:0000256" key="4">
    <source>
        <dbReference type="ARBA" id="ARBA00011037"/>
    </source>
</evidence>
<dbReference type="HAMAP" id="MF_00169">
    <property type="entry name" value="AroQ"/>
    <property type="match status" value="1"/>
</dbReference>
<comment type="catalytic activity">
    <reaction evidence="1 9">
        <text>3-dehydroquinate = 3-dehydroshikimate + H2O</text>
        <dbReference type="Rhea" id="RHEA:21096"/>
        <dbReference type="ChEBI" id="CHEBI:15377"/>
        <dbReference type="ChEBI" id="CHEBI:16630"/>
        <dbReference type="ChEBI" id="CHEBI:32364"/>
        <dbReference type="EC" id="4.2.1.10"/>
    </reaction>
</comment>
<dbReference type="EC" id="4.2.1.10" evidence="6 9"/>
<dbReference type="NCBIfam" id="NF003805">
    <property type="entry name" value="PRK05395.1-2"/>
    <property type="match status" value="1"/>
</dbReference>
<comment type="subunit">
    <text evidence="5 9">Homododecamer.</text>
</comment>
<evidence type="ECO:0000256" key="5">
    <source>
        <dbReference type="ARBA" id="ARBA00011193"/>
    </source>
</evidence>
<proteinExistence type="inferred from homology"/>
<feature type="active site" description="Proton donor" evidence="9 10">
    <location>
        <position position="100"/>
    </location>
</feature>
<dbReference type="GO" id="GO:0009423">
    <property type="term" value="P:chorismate biosynthetic process"/>
    <property type="evidence" value="ECO:0007669"/>
    <property type="project" value="UniProtKB-UniRule"/>
</dbReference>
<dbReference type="GO" id="GO:0008652">
    <property type="term" value="P:amino acid biosynthetic process"/>
    <property type="evidence" value="ECO:0007669"/>
    <property type="project" value="UniProtKB-KW"/>
</dbReference>
<feature type="site" description="Transition state stabilizer" evidence="9 12">
    <location>
        <position position="18"/>
    </location>
</feature>
<keyword evidence="7 9" id="KW-0057">Aromatic amino acid biosynthesis</keyword>
<dbReference type="NCBIfam" id="NF003807">
    <property type="entry name" value="PRK05395.1-4"/>
    <property type="match status" value="1"/>
</dbReference>
<feature type="binding site" evidence="9 11">
    <location>
        <position position="87"/>
    </location>
    <ligand>
        <name>substrate</name>
    </ligand>
</feature>
<dbReference type="eggNOG" id="COG0757">
    <property type="taxonomic scope" value="Bacteria"/>
</dbReference>
<dbReference type="PROSITE" id="PS01029">
    <property type="entry name" value="DEHYDROQUINASE_II"/>
    <property type="match status" value="1"/>
</dbReference>